<evidence type="ECO:0000256" key="9">
    <source>
        <dbReference type="ARBA" id="ARBA00023204"/>
    </source>
</evidence>
<evidence type="ECO:0000313" key="13">
    <source>
        <dbReference type="Proteomes" id="UP000190056"/>
    </source>
</evidence>
<dbReference type="PANTHER" id="PTHR22683">
    <property type="entry name" value="SPORULATION PROTEIN RELATED"/>
    <property type="match status" value="1"/>
</dbReference>
<dbReference type="InterPro" id="IPR038726">
    <property type="entry name" value="PDDEXK_AddAB-type"/>
</dbReference>
<gene>
    <name evidence="12" type="ORF">CENA302_09840</name>
</gene>
<dbReference type="InterPro" id="IPR011604">
    <property type="entry name" value="PDDEXK-like_dom_sf"/>
</dbReference>
<proteinExistence type="inferred from homology"/>
<comment type="similarity">
    <text evidence="1">Belongs to the FtsK/SpoIIIE/SftA family.</text>
</comment>
<sequence length="887" mass="101020">MHYLTDVTEIYRQISQLTRFRTLWLDTEIANWNTPYPRLSLIQVLADPSDLTGEFAYIFDVLDEPDLTAYFIKQIMVNSNIQKVFHNADFDLKYLGKNQAQNVVCTFKLAKKINRKVLQTTNLKLKTLAVELCQFSDVDPEMGTSDWGERPLSPRQLKYAAMDVVYLAAVHHRLLEISDPNAISTIFSISFDSSFNGNFDNSNDSNLNNWDNRVNLEGENFPFTPTKLRLAFECPRLFYLNYKFNCKSIFIPADSTPGIGNIFHQLADNLIDVLLTDPSFTNLFIPPSDQLDVEKLAAQIQRLFYQISFFPYLQTTISQEKSKGVLLYKVWARLQELIKKITKLLVDNRRYCTAKALMANTFINEDRNLEYDFNLPDGTKELIRGKYDCLVFSFASQRLSVIEFKTYQPMDISGQLAQTAIYSYMLSQRKKMPVDSAVYCFLPEFQEYTYTWEQLENTTHQIIHHKLLQMRQWLNWESPHPNPPPMTTQTHLCQICPEQQRCQTFFAAEVTTPQSTQAIQSIQLPKINQIPEPKIVDANAIEVKLVNTLASFGIGVEYQGTMVGPAFVRVKLKPHLGVKVNSLLKLSKDLQVQLELENPPLIASQAGYVSVDLPRKDRQIARFEDYIQRNFLPPTAKLEIALGVNIDGHLLEADLSDSNTCHFLVGGTTGSGKSEFLRSLLLSLLYRHSPQHLKIVLVDPKRVTFPEFERIPWLYSPVVKDSDRAVEIMGELVAEMDSRYQKFELVKCPNITTYNQNSGKILPRLVCIFDEYADFMAEKEIRSVLEQSIKRLGAMARAAGIHLIISTQRPEAGVVTPIIRSNLPGRIALRTSSAADSQIILGAKISQAADLLGKGDLVYPVGSQLQRIQSLFAEKIHLDMFTNLENG</sequence>
<dbReference type="GO" id="GO:0008408">
    <property type="term" value="F:3'-5' exonuclease activity"/>
    <property type="evidence" value="ECO:0007669"/>
    <property type="project" value="InterPro"/>
</dbReference>
<dbReference type="InterPro" id="IPR050206">
    <property type="entry name" value="FtsK/SpoIIIE/SftA"/>
</dbReference>
<dbReference type="Proteomes" id="UP000190056">
    <property type="component" value="Unassembled WGS sequence"/>
</dbReference>
<evidence type="ECO:0000256" key="5">
    <source>
        <dbReference type="ARBA" id="ARBA00022806"/>
    </source>
</evidence>
<keyword evidence="5" id="KW-0347">Helicase</keyword>
<dbReference type="Gene3D" id="3.30.420.10">
    <property type="entry name" value="Ribonuclease H-like superfamily/Ribonuclease H"/>
    <property type="match status" value="1"/>
</dbReference>
<comment type="caution">
    <text evidence="12">The sequence shown here is derived from an EMBL/GenBank/DDBJ whole genome shotgun (WGS) entry which is preliminary data.</text>
</comment>
<dbReference type="InterPro" id="IPR027417">
    <property type="entry name" value="P-loop_NTPase"/>
</dbReference>
<accession>A0A9Q5QWN1</accession>
<keyword evidence="8" id="KW-0238">DNA-binding</keyword>
<dbReference type="GO" id="GO:0003677">
    <property type="term" value="F:DNA binding"/>
    <property type="evidence" value="ECO:0007669"/>
    <property type="project" value="UniProtKB-KW"/>
</dbReference>
<dbReference type="AlphaFoldDB" id="A0A9Q5QWN1"/>
<dbReference type="SMART" id="SM00474">
    <property type="entry name" value="35EXOc"/>
    <property type="match status" value="1"/>
</dbReference>
<evidence type="ECO:0000256" key="2">
    <source>
        <dbReference type="ARBA" id="ARBA00022722"/>
    </source>
</evidence>
<dbReference type="InterPro" id="IPR036397">
    <property type="entry name" value="RNaseH_sf"/>
</dbReference>
<keyword evidence="6" id="KW-0378">Hydrolase</keyword>
<dbReference type="Pfam" id="PF01612">
    <property type="entry name" value="DNA_pol_A_exo1"/>
    <property type="match status" value="1"/>
</dbReference>
<dbReference type="Pfam" id="PF17854">
    <property type="entry name" value="FtsK_alpha"/>
    <property type="match status" value="1"/>
</dbReference>
<evidence type="ECO:0000313" key="12">
    <source>
        <dbReference type="EMBL" id="OPH09606.1"/>
    </source>
</evidence>
<dbReference type="InterPro" id="IPR002562">
    <property type="entry name" value="3'-5'_exonuclease_dom"/>
</dbReference>
<evidence type="ECO:0000256" key="1">
    <source>
        <dbReference type="ARBA" id="ARBA00006474"/>
    </source>
</evidence>
<dbReference type="RefSeq" id="WP_071248169.1">
    <property type="nucleotide sequence ID" value="NZ_MTPU01000039.1"/>
</dbReference>
<dbReference type="GO" id="GO:0005524">
    <property type="term" value="F:ATP binding"/>
    <property type="evidence" value="ECO:0007669"/>
    <property type="project" value="UniProtKB-UniRule"/>
</dbReference>
<evidence type="ECO:0000256" key="7">
    <source>
        <dbReference type="ARBA" id="ARBA00022840"/>
    </source>
</evidence>
<dbReference type="PANTHER" id="PTHR22683:SF1">
    <property type="entry name" value="TYPE VII SECRETION SYSTEM PROTEIN ESSC"/>
    <property type="match status" value="1"/>
</dbReference>
<dbReference type="Gene3D" id="3.90.320.10">
    <property type="match status" value="1"/>
</dbReference>
<keyword evidence="6" id="KW-0269">Exonuclease</keyword>
<name>A0A9Q5QWN1_9CYAN</name>
<keyword evidence="3 10" id="KW-0547">Nucleotide-binding</keyword>
<evidence type="ECO:0000256" key="4">
    <source>
        <dbReference type="ARBA" id="ARBA00022763"/>
    </source>
</evidence>
<keyword evidence="9" id="KW-0234">DNA repair</keyword>
<keyword evidence="12" id="KW-0132">Cell division</keyword>
<protein>
    <submittedName>
        <fullName evidence="12">Cell division protein FtsK</fullName>
    </submittedName>
</protein>
<dbReference type="GO" id="GO:0006281">
    <property type="term" value="P:DNA repair"/>
    <property type="evidence" value="ECO:0007669"/>
    <property type="project" value="UniProtKB-KW"/>
</dbReference>
<organism evidence="12 13">
    <name type="scientific">Cylindrospermopsis raciborskii CENA302</name>
    <dbReference type="NCBI Taxonomy" id="1170768"/>
    <lineage>
        <taxon>Bacteria</taxon>
        <taxon>Bacillati</taxon>
        <taxon>Cyanobacteriota</taxon>
        <taxon>Cyanophyceae</taxon>
        <taxon>Nostocales</taxon>
        <taxon>Aphanizomenonaceae</taxon>
        <taxon>Cylindrospermopsis</taxon>
    </lineage>
</organism>
<dbReference type="Gene3D" id="3.30.980.40">
    <property type="match status" value="1"/>
</dbReference>
<evidence type="ECO:0000259" key="11">
    <source>
        <dbReference type="PROSITE" id="PS50901"/>
    </source>
</evidence>
<dbReference type="EMBL" id="MTPU01000039">
    <property type="protein sequence ID" value="OPH09606.1"/>
    <property type="molecule type" value="Genomic_DNA"/>
</dbReference>
<keyword evidence="12" id="KW-0131">Cell cycle</keyword>
<dbReference type="InterPro" id="IPR002543">
    <property type="entry name" value="FtsK_dom"/>
</dbReference>
<evidence type="ECO:0000256" key="8">
    <source>
        <dbReference type="ARBA" id="ARBA00023125"/>
    </source>
</evidence>
<reference evidence="12 13" key="1">
    <citation type="submission" date="2017-01" db="EMBL/GenBank/DDBJ databases">
        <authorList>
            <person name="Abreu V.A."/>
            <person name="Popin R.V."/>
            <person name="Rigonato J."/>
            <person name="Andreote A.P."/>
            <person name="Schaker P.C."/>
            <person name="Hoff-Risseti C."/>
            <person name="Alvarenga D.O."/>
            <person name="Varani A.M."/>
            <person name="Fiore M.F."/>
        </authorList>
    </citation>
    <scope>NUCLEOTIDE SEQUENCE [LARGE SCALE GENOMIC DNA]</scope>
    <source>
        <strain evidence="12 13">CENA302</strain>
    </source>
</reference>
<feature type="binding site" evidence="10">
    <location>
        <begin position="667"/>
        <end position="674"/>
    </location>
    <ligand>
        <name>ATP</name>
        <dbReference type="ChEBI" id="CHEBI:30616"/>
    </ligand>
</feature>
<dbReference type="SUPFAM" id="SSF53098">
    <property type="entry name" value="Ribonuclease H-like"/>
    <property type="match status" value="1"/>
</dbReference>
<dbReference type="SUPFAM" id="SSF52540">
    <property type="entry name" value="P-loop containing nucleoside triphosphate hydrolases"/>
    <property type="match status" value="1"/>
</dbReference>
<feature type="domain" description="FtsK" evidence="11">
    <location>
        <begin position="648"/>
        <end position="838"/>
    </location>
</feature>
<dbReference type="Pfam" id="PF01580">
    <property type="entry name" value="FtsK_SpoIIIE"/>
    <property type="match status" value="1"/>
</dbReference>
<keyword evidence="2" id="KW-0540">Nuclease</keyword>
<dbReference type="GO" id="GO:0051301">
    <property type="term" value="P:cell division"/>
    <property type="evidence" value="ECO:0007669"/>
    <property type="project" value="UniProtKB-KW"/>
</dbReference>
<keyword evidence="4" id="KW-0227">DNA damage</keyword>
<keyword evidence="7 10" id="KW-0067">ATP-binding</keyword>
<dbReference type="PROSITE" id="PS50901">
    <property type="entry name" value="FTSK"/>
    <property type="match status" value="1"/>
</dbReference>
<dbReference type="Gene3D" id="3.40.50.300">
    <property type="entry name" value="P-loop containing nucleotide triphosphate hydrolases"/>
    <property type="match status" value="1"/>
</dbReference>
<dbReference type="InterPro" id="IPR041027">
    <property type="entry name" value="FtsK_alpha"/>
</dbReference>
<evidence type="ECO:0000256" key="10">
    <source>
        <dbReference type="PROSITE-ProRule" id="PRU00289"/>
    </source>
</evidence>
<dbReference type="CDD" id="cd06142">
    <property type="entry name" value="RNaseD_exo"/>
    <property type="match status" value="1"/>
</dbReference>
<dbReference type="InterPro" id="IPR012337">
    <property type="entry name" value="RNaseH-like_sf"/>
</dbReference>
<evidence type="ECO:0000256" key="3">
    <source>
        <dbReference type="ARBA" id="ARBA00022741"/>
    </source>
</evidence>
<dbReference type="Pfam" id="PF12705">
    <property type="entry name" value="PDDEXK_1"/>
    <property type="match status" value="1"/>
</dbReference>
<evidence type="ECO:0000256" key="6">
    <source>
        <dbReference type="ARBA" id="ARBA00022839"/>
    </source>
</evidence>
<dbReference type="GO" id="GO:0004386">
    <property type="term" value="F:helicase activity"/>
    <property type="evidence" value="ECO:0007669"/>
    <property type="project" value="UniProtKB-KW"/>
</dbReference>